<organism evidence="2 3">
    <name type="scientific">Hydnomerulius pinastri MD-312</name>
    <dbReference type="NCBI Taxonomy" id="994086"/>
    <lineage>
        <taxon>Eukaryota</taxon>
        <taxon>Fungi</taxon>
        <taxon>Dikarya</taxon>
        <taxon>Basidiomycota</taxon>
        <taxon>Agaricomycotina</taxon>
        <taxon>Agaricomycetes</taxon>
        <taxon>Agaricomycetidae</taxon>
        <taxon>Boletales</taxon>
        <taxon>Boletales incertae sedis</taxon>
        <taxon>Leucogyrophana</taxon>
    </lineage>
</organism>
<reference evidence="2 3" key="1">
    <citation type="submission" date="2014-04" db="EMBL/GenBank/DDBJ databases">
        <title>Evolutionary Origins and Diversification of the Mycorrhizal Mutualists.</title>
        <authorList>
            <consortium name="DOE Joint Genome Institute"/>
            <consortium name="Mycorrhizal Genomics Consortium"/>
            <person name="Kohler A."/>
            <person name="Kuo A."/>
            <person name="Nagy L.G."/>
            <person name="Floudas D."/>
            <person name="Copeland A."/>
            <person name="Barry K.W."/>
            <person name="Cichocki N."/>
            <person name="Veneault-Fourrey C."/>
            <person name="LaButti K."/>
            <person name="Lindquist E.A."/>
            <person name="Lipzen A."/>
            <person name="Lundell T."/>
            <person name="Morin E."/>
            <person name="Murat C."/>
            <person name="Riley R."/>
            <person name="Ohm R."/>
            <person name="Sun H."/>
            <person name="Tunlid A."/>
            <person name="Henrissat B."/>
            <person name="Grigoriev I.V."/>
            <person name="Hibbett D.S."/>
            <person name="Martin F."/>
        </authorList>
    </citation>
    <scope>NUCLEOTIDE SEQUENCE [LARGE SCALE GENOMIC DNA]</scope>
    <source>
        <strain evidence="2 3">MD-312</strain>
    </source>
</reference>
<evidence type="ECO:0000313" key="2">
    <source>
        <dbReference type="EMBL" id="KIJ59709.1"/>
    </source>
</evidence>
<name>A0A0C9V352_9AGAM</name>
<gene>
    <name evidence="2" type="ORF">HYDPIDRAFT_140319</name>
</gene>
<dbReference type="OrthoDB" id="2841294at2759"/>
<feature type="chain" id="PRO_5002204446" description="Phosphatidylglycerol/phosphatidylinositol transfer protein" evidence="1">
    <location>
        <begin position="17"/>
        <end position="138"/>
    </location>
</feature>
<protein>
    <recommendedName>
        <fullName evidence="4">Phosphatidylglycerol/phosphatidylinositol transfer protein</fullName>
    </recommendedName>
</protein>
<accession>A0A0C9V352</accession>
<evidence type="ECO:0000256" key="1">
    <source>
        <dbReference type="SAM" id="SignalP"/>
    </source>
</evidence>
<dbReference type="AlphaFoldDB" id="A0A0C9V352"/>
<dbReference type="InterPro" id="IPR045469">
    <property type="entry name" value="Nis1"/>
</dbReference>
<dbReference type="HOGENOM" id="CLU_137500_1_0_1"/>
<keyword evidence="3" id="KW-1185">Reference proteome</keyword>
<sequence>MKSIFSLALFAAAAFAQNAFIGLPTQGQSVSPGSSLIVQVTRPNTLSGSEEVAVVIGLQSCPGRPCTSPADYMGQILYNGPFSPQYHEPQNPPYENFTVQIPSTIQNGTALIGVAHVTLLGAGSYPWLEVLNQTITIV</sequence>
<dbReference type="EMBL" id="KN839882">
    <property type="protein sequence ID" value="KIJ59709.1"/>
    <property type="molecule type" value="Genomic_DNA"/>
</dbReference>
<evidence type="ECO:0000313" key="3">
    <source>
        <dbReference type="Proteomes" id="UP000053820"/>
    </source>
</evidence>
<evidence type="ECO:0008006" key="4">
    <source>
        <dbReference type="Google" id="ProtNLM"/>
    </source>
</evidence>
<feature type="signal peptide" evidence="1">
    <location>
        <begin position="1"/>
        <end position="16"/>
    </location>
</feature>
<dbReference type="Proteomes" id="UP000053820">
    <property type="component" value="Unassembled WGS sequence"/>
</dbReference>
<dbReference type="Pfam" id="PF19271">
    <property type="entry name" value="Nis1"/>
    <property type="match status" value="1"/>
</dbReference>
<proteinExistence type="predicted"/>
<keyword evidence="1" id="KW-0732">Signal</keyword>